<name>A0AC34GAQ5_9BILA</name>
<proteinExistence type="predicted"/>
<accession>A0AC34GAQ5</accession>
<organism evidence="1 2">
    <name type="scientific">Panagrolaimus sp. ES5</name>
    <dbReference type="NCBI Taxonomy" id="591445"/>
    <lineage>
        <taxon>Eukaryota</taxon>
        <taxon>Metazoa</taxon>
        <taxon>Ecdysozoa</taxon>
        <taxon>Nematoda</taxon>
        <taxon>Chromadorea</taxon>
        <taxon>Rhabditida</taxon>
        <taxon>Tylenchina</taxon>
        <taxon>Panagrolaimomorpha</taxon>
        <taxon>Panagrolaimoidea</taxon>
        <taxon>Panagrolaimidae</taxon>
        <taxon>Panagrolaimus</taxon>
    </lineage>
</organism>
<evidence type="ECO:0000313" key="2">
    <source>
        <dbReference type="WBParaSite" id="ES5_v2.g26736.t1"/>
    </source>
</evidence>
<dbReference type="WBParaSite" id="ES5_v2.g26736.t1">
    <property type="protein sequence ID" value="ES5_v2.g26736.t1"/>
    <property type="gene ID" value="ES5_v2.g26736"/>
</dbReference>
<sequence length="297" mass="33810">MENFVCSTELNFAVVRAKTGRSYYVNPYYVAAWSNVFQERLLSNTILPDDIYCPCTHEELKAFLMSIYPPQLRITETNIAVVLIAACKMESHGLLRKCAQMLLSSTTQLSVFVRLSLLDRCKMFDLLDQCLQMVQRPEHIMEMSQQQTYECLSTRAKAAMMDRFTSLTHRPGMLLHNCLRCKAYSSCQEVVWQCPQCKTHSNDPKLLQQQQQQQQQQMQQQQQQQSQSQLTHQQSTTTTYGYGPNSQQQQPISGYTNNIQGSTTNLTQPLQGALGNVVTSTAGQIAGGFNKILRRNQ</sequence>
<evidence type="ECO:0000313" key="1">
    <source>
        <dbReference type="Proteomes" id="UP000887579"/>
    </source>
</evidence>
<reference evidence="2" key="1">
    <citation type="submission" date="2022-11" db="UniProtKB">
        <authorList>
            <consortium name="WormBaseParasite"/>
        </authorList>
    </citation>
    <scope>IDENTIFICATION</scope>
</reference>
<protein>
    <submittedName>
        <fullName evidence="2">BTB domain-containing protein</fullName>
    </submittedName>
</protein>
<dbReference type="Proteomes" id="UP000887579">
    <property type="component" value="Unplaced"/>
</dbReference>